<evidence type="ECO:0000259" key="3">
    <source>
        <dbReference type="Pfam" id="PF07364"/>
    </source>
</evidence>
<evidence type="ECO:0000259" key="2">
    <source>
        <dbReference type="Pfam" id="PF07171"/>
    </source>
</evidence>
<dbReference type="Pfam" id="PF07171">
    <property type="entry name" value="MlrC_C"/>
    <property type="match status" value="1"/>
</dbReference>
<protein>
    <recommendedName>
        <fullName evidence="1">Microcystinase C</fullName>
        <shortName evidence="1">MlrC</shortName>
    </recommendedName>
</protein>
<dbReference type="EMBL" id="MCAS01000034">
    <property type="protein sequence ID" value="RKF38293.1"/>
    <property type="molecule type" value="Genomic_DNA"/>
</dbReference>
<comment type="similarity">
    <text evidence="1">Belongs to the peptidase M81 family.</text>
</comment>
<dbReference type="PIRSF" id="PIRSF012702">
    <property type="entry name" value="UCP012702"/>
    <property type="match status" value="1"/>
</dbReference>
<dbReference type="GO" id="GO:0046872">
    <property type="term" value="F:metal ion binding"/>
    <property type="evidence" value="ECO:0007669"/>
    <property type="project" value="UniProtKB-KW"/>
</dbReference>
<dbReference type="InterPro" id="IPR009197">
    <property type="entry name" value="MlrC"/>
</dbReference>
<sequence>MKFFMAGLDTETNTFSPIPTGLQSFEQLLLAYGDATQRQLNCCSAQLATWKQMADARGWTAVESLCAVAEPGGITSRAVYEAFRERIVADLKAAGTVDFVILALHGAMVADGYDDVEGDLLSHIRDVVGPDLPIGVELDLHAHLTPLMLDKATAIVTYKEYPHVDIEICAGQLFNLVADTVAGKVRPRMAMFDCRMLGIFRTQDQPLREFVERIKAMEGSGGILSVSFVHGFPWGDVADVGAKMLVIADGDYDQAAAVAAALGDELWSKRAALTPVFQSIDEALDRACAAAEGPIVLADVSDNAGGGAPGDSTFILQRILERGIDNVISALYWDPVAVRFCQEAGEGARLKLRVGGKVGAASGQPLDLDVTVRRLASGITQRFGLVPISIGDAAWVSIGNVNLILNTHRTQVFHPEFMVALGLDPSQFKIIVVKSLNHFHAGFAPLAKDIIHVDAPGTLERDFATRLYTKAGRPLWPATDDPFADTQTHH</sequence>
<dbReference type="AlphaFoldDB" id="A0A3R7HLR8"/>
<feature type="domain" description="Microcystin LR degradation protein MlrC N-terminal" evidence="3">
    <location>
        <begin position="2"/>
        <end position="287"/>
    </location>
</feature>
<dbReference type="GO" id="GO:0008237">
    <property type="term" value="F:metallopeptidase activity"/>
    <property type="evidence" value="ECO:0007669"/>
    <property type="project" value="UniProtKB-KW"/>
</dbReference>
<evidence type="ECO:0000313" key="4">
    <source>
        <dbReference type="EMBL" id="RKF38293.1"/>
    </source>
</evidence>
<comment type="caution">
    <text evidence="4">The sequence shown here is derived from an EMBL/GenBank/DDBJ whole genome shotgun (WGS) entry which is preliminary data.</text>
</comment>
<dbReference type="InterPro" id="IPR010799">
    <property type="entry name" value="MlrC_C"/>
</dbReference>
<organism evidence="4 5">
    <name type="scientific">Paraburkholderia fungorum</name>
    <dbReference type="NCBI Taxonomy" id="134537"/>
    <lineage>
        <taxon>Bacteria</taxon>
        <taxon>Pseudomonadati</taxon>
        <taxon>Pseudomonadota</taxon>
        <taxon>Betaproteobacteria</taxon>
        <taxon>Burkholderiales</taxon>
        <taxon>Burkholderiaceae</taxon>
        <taxon>Paraburkholderia</taxon>
    </lineage>
</organism>
<dbReference type="OrthoDB" id="5288421at2"/>
<keyword evidence="1" id="KW-0378">Hydrolase</keyword>
<comment type="function">
    <text evidence="1">Involved in peptidolytic degradation of cyclic heptapeptide hepatotoxin microcystin (MC).</text>
</comment>
<evidence type="ECO:0000256" key="1">
    <source>
        <dbReference type="PIRNR" id="PIRNR012702"/>
    </source>
</evidence>
<gene>
    <name evidence="4" type="ORF">BCY88_07525</name>
</gene>
<comment type="cofactor">
    <cofactor evidence="1">
        <name>Zn(2+)</name>
        <dbReference type="ChEBI" id="CHEBI:29105"/>
    </cofactor>
    <text evidence="1">Binds 1 zinc ion per subunit.</text>
</comment>
<keyword evidence="1" id="KW-0479">Metal-binding</keyword>
<dbReference type="Pfam" id="PF07364">
    <property type="entry name" value="DUF1485"/>
    <property type="match status" value="1"/>
</dbReference>
<feature type="domain" description="Microcystin LR degradation protein MlrC C-terminal" evidence="2">
    <location>
        <begin position="297"/>
        <end position="469"/>
    </location>
</feature>
<dbReference type="GO" id="GO:0006508">
    <property type="term" value="P:proteolysis"/>
    <property type="evidence" value="ECO:0007669"/>
    <property type="project" value="UniProtKB-KW"/>
</dbReference>
<name>A0A3R7HLR8_9BURK</name>
<evidence type="ECO:0000313" key="5">
    <source>
        <dbReference type="Proteomes" id="UP000283709"/>
    </source>
</evidence>
<dbReference type="InterPro" id="IPR015995">
    <property type="entry name" value="MlrC_N"/>
</dbReference>
<dbReference type="Proteomes" id="UP000283709">
    <property type="component" value="Unassembled WGS sequence"/>
</dbReference>
<accession>A0A3R7HLR8</accession>
<keyword evidence="1" id="KW-0482">Metalloprotease</keyword>
<proteinExistence type="inferred from homology"/>
<keyword evidence="1" id="KW-0645">Protease</keyword>
<reference evidence="4 5" key="1">
    <citation type="submission" date="2016-07" db="EMBL/GenBank/DDBJ databases">
        <title>Genome analysis of Burkholderia fungorum ES3-20.</title>
        <authorList>
            <person name="Xu D."/>
            <person name="Yao R."/>
            <person name="Zheng S."/>
        </authorList>
    </citation>
    <scope>NUCLEOTIDE SEQUENCE [LARGE SCALE GENOMIC DNA]</scope>
    <source>
        <strain evidence="4 5">ES3-20</strain>
    </source>
</reference>
<dbReference type="RefSeq" id="WP_120347298.1">
    <property type="nucleotide sequence ID" value="NZ_MCAS01000034.1"/>
</dbReference>